<comment type="caution">
    <text evidence="2">The sequence shown here is derived from an EMBL/GenBank/DDBJ whole genome shotgun (WGS) entry which is preliminary data.</text>
</comment>
<accession>A0AAN9G0Q9</accession>
<evidence type="ECO:0000313" key="3">
    <source>
        <dbReference type="Proteomes" id="UP001374579"/>
    </source>
</evidence>
<feature type="signal peptide" evidence="1">
    <location>
        <begin position="1"/>
        <end position="22"/>
    </location>
</feature>
<evidence type="ECO:0000313" key="2">
    <source>
        <dbReference type="EMBL" id="KAK7089810.1"/>
    </source>
</evidence>
<sequence>MSPLSVLSAMLVVVVLSGPCLARSQNRERYPRNITGCDSGPSGLDSFSWSAFSAGRWYVARISAPLGPSLRDISGYVIDIDGSTNELGTSDKNLLDVLPAERKETLYRGDSRRCTKREWRCVRERGTSRTDCRLNTKGRGAVLQRSVVMATDYMTTAAVARETYVNGRFLSKQINLVVRDPQADPDPNVISRALFDYCGRYAADPNSEFYESFSNDPNPYCMDYDYKV</sequence>
<dbReference type="AlphaFoldDB" id="A0AAN9G0Q9"/>
<dbReference type="EMBL" id="JBAMIC010000483">
    <property type="protein sequence ID" value="KAK7089810.1"/>
    <property type="molecule type" value="Genomic_DNA"/>
</dbReference>
<protein>
    <submittedName>
        <fullName evidence="2">Uncharacterized protein</fullName>
    </submittedName>
</protein>
<organism evidence="2 3">
    <name type="scientific">Littorina saxatilis</name>
    <dbReference type="NCBI Taxonomy" id="31220"/>
    <lineage>
        <taxon>Eukaryota</taxon>
        <taxon>Metazoa</taxon>
        <taxon>Spiralia</taxon>
        <taxon>Lophotrochozoa</taxon>
        <taxon>Mollusca</taxon>
        <taxon>Gastropoda</taxon>
        <taxon>Caenogastropoda</taxon>
        <taxon>Littorinimorpha</taxon>
        <taxon>Littorinoidea</taxon>
        <taxon>Littorinidae</taxon>
        <taxon>Littorina</taxon>
    </lineage>
</organism>
<feature type="chain" id="PRO_5043020409" evidence="1">
    <location>
        <begin position="23"/>
        <end position="228"/>
    </location>
</feature>
<dbReference type="Proteomes" id="UP001374579">
    <property type="component" value="Unassembled WGS sequence"/>
</dbReference>
<reference evidence="2 3" key="1">
    <citation type="submission" date="2024-02" db="EMBL/GenBank/DDBJ databases">
        <title>Chromosome-scale genome assembly of the rough periwinkle Littorina saxatilis.</title>
        <authorList>
            <person name="De Jode A."/>
            <person name="Faria R."/>
            <person name="Formenti G."/>
            <person name="Sims Y."/>
            <person name="Smith T.P."/>
            <person name="Tracey A."/>
            <person name="Wood J.M.D."/>
            <person name="Zagrodzka Z.B."/>
            <person name="Johannesson K."/>
            <person name="Butlin R.K."/>
            <person name="Leder E.H."/>
        </authorList>
    </citation>
    <scope>NUCLEOTIDE SEQUENCE [LARGE SCALE GENOMIC DNA]</scope>
    <source>
        <strain evidence="2">Snail1</strain>
        <tissue evidence="2">Muscle</tissue>
    </source>
</reference>
<evidence type="ECO:0000256" key="1">
    <source>
        <dbReference type="SAM" id="SignalP"/>
    </source>
</evidence>
<gene>
    <name evidence="2" type="ORF">V1264_024925</name>
</gene>
<keyword evidence="1" id="KW-0732">Signal</keyword>
<name>A0AAN9G0Q9_9CAEN</name>
<proteinExistence type="predicted"/>
<keyword evidence="3" id="KW-1185">Reference proteome</keyword>